<reference evidence="1 2" key="1">
    <citation type="journal article" date="2018" name="Nat. Ecol. Evol.">
        <title>Pezizomycetes genomes reveal the molecular basis of ectomycorrhizal truffle lifestyle.</title>
        <authorList>
            <person name="Murat C."/>
            <person name="Payen T."/>
            <person name="Noel B."/>
            <person name="Kuo A."/>
            <person name="Morin E."/>
            <person name="Chen J."/>
            <person name="Kohler A."/>
            <person name="Krizsan K."/>
            <person name="Balestrini R."/>
            <person name="Da Silva C."/>
            <person name="Montanini B."/>
            <person name="Hainaut M."/>
            <person name="Levati E."/>
            <person name="Barry K.W."/>
            <person name="Belfiori B."/>
            <person name="Cichocki N."/>
            <person name="Clum A."/>
            <person name="Dockter R.B."/>
            <person name="Fauchery L."/>
            <person name="Guy J."/>
            <person name="Iotti M."/>
            <person name="Le Tacon F."/>
            <person name="Lindquist E.A."/>
            <person name="Lipzen A."/>
            <person name="Malagnac F."/>
            <person name="Mello A."/>
            <person name="Molinier V."/>
            <person name="Miyauchi S."/>
            <person name="Poulain J."/>
            <person name="Riccioni C."/>
            <person name="Rubini A."/>
            <person name="Sitrit Y."/>
            <person name="Splivallo R."/>
            <person name="Traeger S."/>
            <person name="Wang M."/>
            <person name="Zifcakova L."/>
            <person name="Wipf D."/>
            <person name="Zambonelli A."/>
            <person name="Paolocci F."/>
            <person name="Nowrousian M."/>
            <person name="Ottonello S."/>
            <person name="Baldrian P."/>
            <person name="Spatafora J.W."/>
            <person name="Henrissat B."/>
            <person name="Nagy L.G."/>
            <person name="Aury J.M."/>
            <person name="Wincker P."/>
            <person name="Grigoriev I.V."/>
            <person name="Bonfante P."/>
            <person name="Martin F.M."/>
        </authorList>
    </citation>
    <scope>NUCLEOTIDE SEQUENCE [LARGE SCALE GENOMIC DNA]</scope>
    <source>
        <strain evidence="1 2">RN42</strain>
    </source>
</reference>
<dbReference type="Proteomes" id="UP000275078">
    <property type="component" value="Unassembled WGS sequence"/>
</dbReference>
<dbReference type="AlphaFoldDB" id="A0A3N4HWF5"/>
<gene>
    <name evidence="1" type="ORF">BJ508DRAFT_311290</name>
</gene>
<evidence type="ECO:0000313" key="1">
    <source>
        <dbReference type="EMBL" id="RPA76180.1"/>
    </source>
</evidence>
<organism evidence="1 2">
    <name type="scientific">Ascobolus immersus RN42</name>
    <dbReference type="NCBI Taxonomy" id="1160509"/>
    <lineage>
        <taxon>Eukaryota</taxon>
        <taxon>Fungi</taxon>
        <taxon>Dikarya</taxon>
        <taxon>Ascomycota</taxon>
        <taxon>Pezizomycotina</taxon>
        <taxon>Pezizomycetes</taxon>
        <taxon>Pezizales</taxon>
        <taxon>Ascobolaceae</taxon>
        <taxon>Ascobolus</taxon>
    </lineage>
</organism>
<name>A0A3N4HWF5_ASCIM</name>
<evidence type="ECO:0000313" key="2">
    <source>
        <dbReference type="Proteomes" id="UP000275078"/>
    </source>
</evidence>
<sequence>MTTHFPAITGTRIENRHIWETIGKRMEETFLKENKVDTNSAWLAVKWDPEAMVAPDVKCRAYMEYWNRLVGMEKIKAELFLSNRPDEYHDPSLLARLLLCPLEMSHGAALTEKARKELEILASSKHLWDLKLKYDKPEGYKDWVAQEFDVRCFAYMGQITIGLAMKEGDRYEKKFQEALAGLIGALIPTEAPGEFNVLYRKSHDGYYVQKLEPEKFSSFKFILNINNNNFRMLQAYTGVPWHIFGRFFVAYTNLYILQSYWKERSHMFGDCTSSEKW</sequence>
<accession>A0A3N4HWF5</accession>
<protein>
    <submittedName>
        <fullName evidence="1">Uncharacterized protein</fullName>
    </submittedName>
</protein>
<proteinExistence type="predicted"/>
<dbReference type="EMBL" id="ML119749">
    <property type="protein sequence ID" value="RPA76180.1"/>
    <property type="molecule type" value="Genomic_DNA"/>
</dbReference>
<keyword evidence="2" id="KW-1185">Reference proteome</keyword>